<evidence type="ECO:0000259" key="1">
    <source>
        <dbReference type="Pfam" id="PF01966"/>
    </source>
</evidence>
<dbReference type="RefSeq" id="WP_378573664.1">
    <property type="nucleotide sequence ID" value="NZ_JBHSFQ010000008.1"/>
</dbReference>
<reference evidence="3" key="1">
    <citation type="journal article" date="2019" name="Int. J. Syst. Evol. Microbiol.">
        <title>The Global Catalogue of Microorganisms (GCM) 10K type strain sequencing project: providing services to taxonomists for standard genome sequencing and annotation.</title>
        <authorList>
            <consortium name="The Broad Institute Genomics Platform"/>
            <consortium name="The Broad Institute Genome Sequencing Center for Infectious Disease"/>
            <person name="Wu L."/>
            <person name="Ma J."/>
        </authorList>
    </citation>
    <scope>NUCLEOTIDE SEQUENCE [LARGE SCALE GENOMIC DNA]</scope>
    <source>
        <strain evidence="3">XZYJ18</strain>
    </source>
</reference>
<keyword evidence="3" id="KW-1185">Reference proteome</keyword>
<dbReference type="SUPFAM" id="SSF109604">
    <property type="entry name" value="HD-domain/PDEase-like"/>
    <property type="match status" value="1"/>
</dbReference>
<dbReference type="Gene3D" id="1.10.3210.10">
    <property type="entry name" value="Hypothetical protein af1432"/>
    <property type="match status" value="1"/>
</dbReference>
<proteinExistence type="predicted"/>
<dbReference type="Pfam" id="PF01966">
    <property type="entry name" value="HD"/>
    <property type="match status" value="1"/>
</dbReference>
<comment type="caution">
    <text evidence="2">The sequence shown here is derived from an EMBL/GenBank/DDBJ whole genome shotgun (WGS) entry which is preliminary data.</text>
</comment>
<accession>A0ABV9DWW2</accession>
<dbReference type="InterPro" id="IPR003607">
    <property type="entry name" value="HD/PDEase_dom"/>
</dbReference>
<dbReference type="NCBIfam" id="TIGR00277">
    <property type="entry name" value="HDIG"/>
    <property type="match status" value="1"/>
</dbReference>
<protein>
    <submittedName>
        <fullName evidence="2">HD domain-containing protein</fullName>
    </submittedName>
</protein>
<gene>
    <name evidence="2" type="ORF">ACFO4E_11305</name>
</gene>
<organism evidence="2 3">
    <name type="scientific">Nocardiopsis mangrovi</name>
    <dbReference type="NCBI Taxonomy" id="1179818"/>
    <lineage>
        <taxon>Bacteria</taxon>
        <taxon>Bacillati</taxon>
        <taxon>Actinomycetota</taxon>
        <taxon>Actinomycetes</taxon>
        <taxon>Streptosporangiales</taxon>
        <taxon>Nocardiopsidaceae</taxon>
        <taxon>Nocardiopsis</taxon>
    </lineage>
</organism>
<name>A0ABV9DWW2_9ACTN</name>
<sequence length="198" mass="21800">MPIPTNEEIRALHERYAPSPEAFHLVYTHSQIVCGIAEQLLGRCEAGIDADLVRAGSLLHDIGVYLLYGPSGEIDRADYVRHGVIGHDLLAGEGIAEELCRFCSCHTGMGLSRTDIRRQGLPIPAGDYLAESVEEEVVMYADKFHSKTDPPVFVSTASYLASLRRFGDDKASRFQSMMERFGEPDLAPLMSAHGHGLR</sequence>
<evidence type="ECO:0000313" key="2">
    <source>
        <dbReference type="EMBL" id="MFC4562440.1"/>
    </source>
</evidence>
<dbReference type="InterPro" id="IPR006674">
    <property type="entry name" value="HD_domain"/>
</dbReference>
<dbReference type="InterPro" id="IPR006675">
    <property type="entry name" value="HDIG_dom"/>
</dbReference>
<feature type="domain" description="HD" evidence="1">
    <location>
        <begin position="26"/>
        <end position="145"/>
    </location>
</feature>
<dbReference type="EMBL" id="JBHSFQ010000008">
    <property type="protein sequence ID" value="MFC4562440.1"/>
    <property type="molecule type" value="Genomic_DNA"/>
</dbReference>
<dbReference type="CDD" id="cd00077">
    <property type="entry name" value="HDc"/>
    <property type="match status" value="1"/>
</dbReference>
<dbReference type="Proteomes" id="UP001595923">
    <property type="component" value="Unassembled WGS sequence"/>
</dbReference>
<evidence type="ECO:0000313" key="3">
    <source>
        <dbReference type="Proteomes" id="UP001595923"/>
    </source>
</evidence>